<protein>
    <submittedName>
        <fullName evidence="2">Uncharacterized protein</fullName>
    </submittedName>
</protein>
<feature type="compositionally biased region" description="Polar residues" evidence="1">
    <location>
        <begin position="76"/>
        <end position="96"/>
    </location>
</feature>
<dbReference type="OrthoDB" id="2441427at2759"/>
<dbReference type="Proteomes" id="UP000605846">
    <property type="component" value="Unassembled WGS sequence"/>
</dbReference>
<feature type="region of interest" description="Disordered" evidence="1">
    <location>
        <begin position="69"/>
        <end position="109"/>
    </location>
</feature>
<sequence length="166" mass="18379">MNSKNTQDSTEPSLSTMVHGSFSMLFRQLTEQNKASSNESGTGFKPSNEAQAVMIGDFGGSDFKRLAEKSRISRGVTPSQTRHSSSRLYTETRPSYATSTTASSAQAGQHCNHHATKGIAGLLYEFLMSHEDSYFKSDRTELSKDIFPDNAWSSSTQHRRIIRSES</sequence>
<dbReference type="AlphaFoldDB" id="A0A8H7BXS5"/>
<reference evidence="2" key="1">
    <citation type="submission" date="2020-01" db="EMBL/GenBank/DDBJ databases">
        <title>Genome Sequencing of Three Apophysomyces-Like Fungal Strains Confirms a Novel Fungal Genus in the Mucoromycota with divergent Burkholderia-like Endosymbiotic Bacteria.</title>
        <authorList>
            <person name="Stajich J.E."/>
            <person name="Macias A.M."/>
            <person name="Carter-House D."/>
            <person name="Lovett B."/>
            <person name="Kasson L.R."/>
            <person name="Berry K."/>
            <person name="Grigoriev I."/>
            <person name="Chang Y."/>
            <person name="Spatafora J."/>
            <person name="Kasson M.T."/>
        </authorList>
    </citation>
    <scope>NUCLEOTIDE SEQUENCE</scope>
    <source>
        <strain evidence="2">NRRL A-21654</strain>
    </source>
</reference>
<organism evidence="2 3">
    <name type="scientific">Apophysomyces ossiformis</name>
    <dbReference type="NCBI Taxonomy" id="679940"/>
    <lineage>
        <taxon>Eukaryota</taxon>
        <taxon>Fungi</taxon>
        <taxon>Fungi incertae sedis</taxon>
        <taxon>Mucoromycota</taxon>
        <taxon>Mucoromycotina</taxon>
        <taxon>Mucoromycetes</taxon>
        <taxon>Mucorales</taxon>
        <taxon>Mucorineae</taxon>
        <taxon>Mucoraceae</taxon>
        <taxon>Apophysomyces</taxon>
    </lineage>
</organism>
<feature type="region of interest" description="Disordered" evidence="1">
    <location>
        <begin position="28"/>
        <end position="48"/>
    </location>
</feature>
<dbReference type="EMBL" id="JABAYA010000023">
    <property type="protein sequence ID" value="KAF7729654.1"/>
    <property type="molecule type" value="Genomic_DNA"/>
</dbReference>
<evidence type="ECO:0000313" key="3">
    <source>
        <dbReference type="Proteomes" id="UP000605846"/>
    </source>
</evidence>
<evidence type="ECO:0000256" key="1">
    <source>
        <dbReference type="SAM" id="MobiDB-lite"/>
    </source>
</evidence>
<evidence type="ECO:0000313" key="2">
    <source>
        <dbReference type="EMBL" id="KAF7729654.1"/>
    </source>
</evidence>
<accession>A0A8H7BXS5</accession>
<feature type="compositionally biased region" description="Polar residues" evidence="1">
    <location>
        <begin position="29"/>
        <end position="41"/>
    </location>
</feature>
<gene>
    <name evidence="2" type="ORF">EC973_004027</name>
</gene>
<name>A0A8H7BXS5_9FUNG</name>
<proteinExistence type="predicted"/>
<comment type="caution">
    <text evidence="2">The sequence shown here is derived from an EMBL/GenBank/DDBJ whole genome shotgun (WGS) entry which is preliminary data.</text>
</comment>
<keyword evidence="3" id="KW-1185">Reference proteome</keyword>